<protein>
    <submittedName>
        <fullName evidence="2">Uncharacterized protein</fullName>
    </submittedName>
</protein>
<keyword evidence="1" id="KW-1133">Transmembrane helix</keyword>
<comment type="caution">
    <text evidence="2">The sequence shown here is derived from an EMBL/GenBank/DDBJ whole genome shotgun (WGS) entry which is preliminary data.</text>
</comment>
<proteinExistence type="predicted"/>
<keyword evidence="3" id="KW-1185">Reference proteome</keyword>
<name>A0ABD1NH24_9FABA</name>
<reference evidence="2 3" key="1">
    <citation type="submission" date="2024-08" db="EMBL/GenBank/DDBJ databases">
        <title>Insights into the chromosomal genome structure of Flemingia macrophylla.</title>
        <authorList>
            <person name="Ding Y."/>
            <person name="Zhao Y."/>
            <person name="Bi W."/>
            <person name="Wu M."/>
            <person name="Zhao G."/>
            <person name="Gong Y."/>
            <person name="Li W."/>
            <person name="Zhang P."/>
        </authorList>
    </citation>
    <scope>NUCLEOTIDE SEQUENCE [LARGE SCALE GENOMIC DNA]</scope>
    <source>
        <strain evidence="2">DYQJB</strain>
        <tissue evidence="2">Leaf</tissue>
    </source>
</reference>
<dbReference type="Proteomes" id="UP001603857">
    <property type="component" value="Unassembled WGS sequence"/>
</dbReference>
<dbReference type="AlphaFoldDB" id="A0ABD1NH24"/>
<keyword evidence="1" id="KW-0812">Transmembrane</keyword>
<feature type="transmembrane region" description="Helical" evidence="1">
    <location>
        <begin position="20"/>
        <end position="39"/>
    </location>
</feature>
<evidence type="ECO:0000256" key="1">
    <source>
        <dbReference type="SAM" id="Phobius"/>
    </source>
</evidence>
<gene>
    <name evidence="2" type="ORF">Fmac_001426</name>
</gene>
<evidence type="ECO:0000313" key="2">
    <source>
        <dbReference type="EMBL" id="KAL2347426.1"/>
    </source>
</evidence>
<organism evidence="2 3">
    <name type="scientific">Flemingia macrophylla</name>
    <dbReference type="NCBI Taxonomy" id="520843"/>
    <lineage>
        <taxon>Eukaryota</taxon>
        <taxon>Viridiplantae</taxon>
        <taxon>Streptophyta</taxon>
        <taxon>Embryophyta</taxon>
        <taxon>Tracheophyta</taxon>
        <taxon>Spermatophyta</taxon>
        <taxon>Magnoliopsida</taxon>
        <taxon>eudicotyledons</taxon>
        <taxon>Gunneridae</taxon>
        <taxon>Pentapetalae</taxon>
        <taxon>rosids</taxon>
        <taxon>fabids</taxon>
        <taxon>Fabales</taxon>
        <taxon>Fabaceae</taxon>
        <taxon>Papilionoideae</taxon>
        <taxon>50 kb inversion clade</taxon>
        <taxon>NPAAA clade</taxon>
        <taxon>indigoferoid/millettioid clade</taxon>
        <taxon>Phaseoleae</taxon>
        <taxon>Flemingia</taxon>
    </lineage>
</organism>
<accession>A0ABD1NH24</accession>
<evidence type="ECO:0000313" key="3">
    <source>
        <dbReference type="Proteomes" id="UP001603857"/>
    </source>
</evidence>
<sequence>MAGNLENAEIAVDALSIWKVYIMTINSLELIIPLAFFAATGDTLSFFLSSPTTPSDHTTPPALRRLRHRLNHHHRHPQALNPCDAPAL</sequence>
<keyword evidence="1" id="KW-0472">Membrane</keyword>
<dbReference type="EMBL" id="JBGMDY010000001">
    <property type="protein sequence ID" value="KAL2347426.1"/>
    <property type="molecule type" value="Genomic_DNA"/>
</dbReference>